<dbReference type="Proteomes" id="UP001432166">
    <property type="component" value="Chromosome"/>
</dbReference>
<name>A0ABZ1JB39_9ACTN</name>
<keyword evidence="4" id="KW-1185">Reference proteome</keyword>
<dbReference type="SUPFAM" id="SSF52091">
    <property type="entry name" value="SpoIIaa-like"/>
    <property type="match status" value="1"/>
</dbReference>
<sequence length="150" mass="16115">MYDLKPVVTASWPPPAEHCGLYDGNGLVVVELHGDIDLACAARLRTWLDSVVALRASAYVIDLRAVSFVDSIGLNMFVRFCRRALTHEAAVGVLCRPDTLRLVRAHGAHGVLGPVTTFDEAVARATGTEGAHGMTHAPADRPVRAFGERS</sequence>
<dbReference type="PROSITE" id="PS50801">
    <property type="entry name" value="STAS"/>
    <property type="match status" value="1"/>
</dbReference>
<evidence type="ECO:0000313" key="3">
    <source>
        <dbReference type="EMBL" id="WTP47761.1"/>
    </source>
</evidence>
<dbReference type="InterPro" id="IPR036513">
    <property type="entry name" value="STAS_dom_sf"/>
</dbReference>
<feature type="domain" description="STAS" evidence="2">
    <location>
        <begin position="25"/>
        <end position="84"/>
    </location>
</feature>
<feature type="compositionally biased region" description="Basic and acidic residues" evidence="1">
    <location>
        <begin position="138"/>
        <end position="150"/>
    </location>
</feature>
<dbReference type="Gene3D" id="3.30.750.24">
    <property type="entry name" value="STAS domain"/>
    <property type="match status" value="1"/>
</dbReference>
<dbReference type="RefSeq" id="WP_328936793.1">
    <property type="nucleotide sequence ID" value="NZ_CP108133.1"/>
</dbReference>
<protein>
    <submittedName>
        <fullName evidence="3">STAS domain-containing protein</fullName>
    </submittedName>
</protein>
<proteinExistence type="predicted"/>
<dbReference type="CDD" id="cd07043">
    <property type="entry name" value="STAS_anti-anti-sigma_factors"/>
    <property type="match status" value="1"/>
</dbReference>
<organism evidence="3 4">
    <name type="scientific">Streptomyces tauricus</name>
    <dbReference type="NCBI Taxonomy" id="68274"/>
    <lineage>
        <taxon>Bacteria</taxon>
        <taxon>Bacillati</taxon>
        <taxon>Actinomycetota</taxon>
        <taxon>Actinomycetes</taxon>
        <taxon>Kitasatosporales</taxon>
        <taxon>Streptomycetaceae</taxon>
        <taxon>Streptomyces</taxon>
        <taxon>Streptomyces aurantiacus group</taxon>
    </lineage>
</organism>
<dbReference type="Pfam" id="PF01740">
    <property type="entry name" value="STAS"/>
    <property type="match status" value="1"/>
</dbReference>
<reference evidence="3" key="1">
    <citation type="submission" date="2022-10" db="EMBL/GenBank/DDBJ databases">
        <title>The complete genomes of actinobacterial strains from the NBC collection.</title>
        <authorList>
            <person name="Joergensen T.S."/>
            <person name="Alvarez Arevalo M."/>
            <person name="Sterndorff E.B."/>
            <person name="Faurdal D."/>
            <person name="Vuksanovic O."/>
            <person name="Mourched A.-S."/>
            <person name="Charusanti P."/>
            <person name="Shaw S."/>
            <person name="Blin K."/>
            <person name="Weber T."/>
        </authorList>
    </citation>
    <scope>NUCLEOTIDE SEQUENCE</scope>
    <source>
        <strain evidence="3">NBC_00189</strain>
    </source>
</reference>
<evidence type="ECO:0000313" key="4">
    <source>
        <dbReference type="Proteomes" id="UP001432166"/>
    </source>
</evidence>
<dbReference type="EMBL" id="CP108133">
    <property type="protein sequence ID" value="WTP47761.1"/>
    <property type="molecule type" value="Genomic_DNA"/>
</dbReference>
<accession>A0ABZ1JB39</accession>
<dbReference type="InterPro" id="IPR002645">
    <property type="entry name" value="STAS_dom"/>
</dbReference>
<gene>
    <name evidence="3" type="ORF">OG288_05150</name>
</gene>
<feature type="region of interest" description="Disordered" evidence="1">
    <location>
        <begin position="129"/>
        <end position="150"/>
    </location>
</feature>
<dbReference type="PANTHER" id="PTHR33495">
    <property type="entry name" value="ANTI-SIGMA FACTOR ANTAGONIST TM_1081-RELATED-RELATED"/>
    <property type="match status" value="1"/>
</dbReference>
<dbReference type="PANTHER" id="PTHR33495:SF2">
    <property type="entry name" value="ANTI-SIGMA FACTOR ANTAGONIST TM_1081-RELATED"/>
    <property type="match status" value="1"/>
</dbReference>
<evidence type="ECO:0000259" key="2">
    <source>
        <dbReference type="PROSITE" id="PS50801"/>
    </source>
</evidence>
<evidence type="ECO:0000256" key="1">
    <source>
        <dbReference type="SAM" id="MobiDB-lite"/>
    </source>
</evidence>